<sequence length="75" mass="8896">LSTRPWQERGRTSYHQCGRFRQDNRLLPIRLTSYPTCRPQSISISSCSRFRTKSWMTLTLSWRCSSTPETNLRQS</sequence>
<dbReference type="EMBL" id="CM004479">
    <property type="protein sequence ID" value="OCT69743.1"/>
    <property type="molecule type" value="Genomic_DNA"/>
</dbReference>
<reference evidence="2" key="1">
    <citation type="journal article" date="2016" name="Nature">
        <title>Genome evolution in the allotetraploid frog Xenopus laevis.</title>
        <authorList>
            <person name="Session A.M."/>
            <person name="Uno Y."/>
            <person name="Kwon T."/>
            <person name="Chapman J.A."/>
            <person name="Toyoda A."/>
            <person name="Takahashi S."/>
            <person name="Fukui A."/>
            <person name="Hikosaka A."/>
            <person name="Suzuki A."/>
            <person name="Kondo M."/>
            <person name="van Heeringen S.J."/>
            <person name="Quigley I."/>
            <person name="Heinz S."/>
            <person name="Ogino H."/>
            <person name="Ochi H."/>
            <person name="Hellsten U."/>
            <person name="Lyons J.B."/>
            <person name="Simakov O."/>
            <person name="Putnam N."/>
            <person name="Stites J."/>
            <person name="Kuroki Y."/>
            <person name="Tanaka T."/>
            <person name="Michiue T."/>
            <person name="Watanabe M."/>
            <person name="Bogdanovic O."/>
            <person name="Lister R."/>
            <person name="Georgiou G."/>
            <person name="Paranjpe S.S."/>
            <person name="van Kruijsbergen I."/>
            <person name="Shu S."/>
            <person name="Carlson J."/>
            <person name="Kinoshita T."/>
            <person name="Ohta Y."/>
            <person name="Mawaribuchi S."/>
            <person name="Jenkins J."/>
            <person name="Grimwood J."/>
            <person name="Schmutz J."/>
            <person name="Mitros T."/>
            <person name="Mozaffari S.V."/>
            <person name="Suzuki Y."/>
            <person name="Haramoto Y."/>
            <person name="Yamamoto T.S."/>
            <person name="Takagi C."/>
            <person name="Heald R."/>
            <person name="Miller K."/>
            <person name="Haudenschild C."/>
            <person name="Kitzman J."/>
            <person name="Nakayama T."/>
            <person name="Izutsu Y."/>
            <person name="Robert J."/>
            <person name="Fortriede J."/>
            <person name="Burns K."/>
            <person name="Lotay V."/>
            <person name="Karimi K."/>
            <person name="Yasuoka Y."/>
            <person name="Dichmann D.S."/>
            <person name="Flajnik M.F."/>
            <person name="Houston D.W."/>
            <person name="Shendure J."/>
            <person name="DuPasquier L."/>
            <person name="Vize P.D."/>
            <person name="Zorn A.M."/>
            <person name="Ito M."/>
            <person name="Marcotte E.M."/>
            <person name="Wallingford J.B."/>
            <person name="Ito Y."/>
            <person name="Asashima M."/>
            <person name="Ueno N."/>
            <person name="Matsuda Y."/>
            <person name="Veenstra G.J."/>
            <person name="Fujiyama A."/>
            <person name="Harland R.M."/>
            <person name="Taira M."/>
            <person name="Rokhsar D.S."/>
        </authorList>
    </citation>
    <scope>NUCLEOTIDE SEQUENCE [LARGE SCALE GENOMIC DNA]</scope>
    <source>
        <strain evidence="2">J</strain>
    </source>
</reference>
<evidence type="ECO:0000313" key="1">
    <source>
        <dbReference type="EMBL" id="OCT69743.1"/>
    </source>
</evidence>
<dbReference type="Proteomes" id="UP000694892">
    <property type="component" value="Chromosome 7S"/>
</dbReference>
<protein>
    <submittedName>
        <fullName evidence="1">Uncharacterized protein</fullName>
    </submittedName>
</protein>
<feature type="non-terminal residue" evidence="1">
    <location>
        <position position="1"/>
    </location>
</feature>
<proteinExistence type="predicted"/>
<dbReference type="AlphaFoldDB" id="A0A974CAV3"/>
<name>A0A974CAV3_XENLA</name>
<accession>A0A974CAV3</accession>
<evidence type="ECO:0000313" key="2">
    <source>
        <dbReference type="Proteomes" id="UP000694892"/>
    </source>
</evidence>
<gene>
    <name evidence="1" type="ORF">XELAEV_18036667mg</name>
</gene>
<organism evidence="1 2">
    <name type="scientific">Xenopus laevis</name>
    <name type="common">African clawed frog</name>
    <dbReference type="NCBI Taxonomy" id="8355"/>
    <lineage>
        <taxon>Eukaryota</taxon>
        <taxon>Metazoa</taxon>
        <taxon>Chordata</taxon>
        <taxon>Craniata</taxon>
        <taxon>Vertebrata</taxon>
        <taxon>Euteleostomi</taxon>
        <taxon>Amphibia</taxon>
        <taxon>Batrachia</taxon>
        <taxon>Anura</taxon>
        <taxon>Pipoidea</taxon>
        <taxon>Pipidae</taxon>
        <taxon>Xenopodinae</taxon>
        <taxon>Xenopus</taxon>
        <taxon>Xenopus</taxon>
    </lineage>
</organism>